<comment type="subcellular location">
    <subcellularLocation>
        <location evidence="1">Endomembrane system</location>
        <topology evidence="1">Multi-pass membrane protein</topology>
    </subcellularLocation>
</comment>
<evidence type="ECO:0000313" key="8">
    <source>
        <dbReference type="EMBL" id="SUZ99471.1"/>
    </source>
</evidence>
<feature type="region of interest" description="Disordered" evidence="5">
    <location>
        <begin position="95"/>
        <end position="125"/>
    </location>
</feature>
<proteinExistence type="predicted"/>
<feature type="compositionally biased region" description="Acidic residues" evidence="5">
    <location>
        <begin position="116"/>
        <end position="125"/>
    </location>
</feature>
<gene>
    <name evidence="8" type="ORF">METZ01_LOCUS52325</name>
</gene>
<evidence type="ECO:0000259" key="7">
    <source>
        <dbReference type="Pfam" id="PF06803"/>
    </source>
</evidence>
<dbReference type="AlphaFoldDB" id="A0A381S846"/>
<feature type="transmembrane region" description="Helical" evidence="6">
    <location>
        <begin position="29"/>
        <end position="50"/>
    </location>
</feature>
<keyword evidence="2 6" id="KW-0812">Transmembrane</keyword>
<name>A0A381S846_9ZZZZ</name>
<evidence type="ECO:0000256" key="3">
    <source>
        <dbReference type="ARBA" id="ARBA00022989"/>
    </source>
</evidence>
<reference evidence="8" key="1">
    <citation type="submission" date="2018-05" db="EMBL/GenBank/DDBJ databases">
        <authorList>
            <person name="Lanie J.A."/>
            <person name="Ng W.-L."/>
            <person name="Kazmierczak K.M."/>
            <person name="Andrzejewski T.M."/>
            <person name="Davidsen T.M."/>
            <person name="Wayne K.J."/>
            <person name="Tettelin H."/>
            <person name="Glass J.I."/>
            <person name="Rusch D."/>
            <person name="Podicherti R."/>
            <person name="Tsui H.-C.T."/>
            <person name="Winkler M.E."/>
        </authorList>
    </citation>
    <scope>NUCLEOTIDE SEQUENCE</scope>
</reference>
<accession>A0A381S846</accession>
<evidence type="ECO:0000256" key="4">
    <source>
        <dbReference type="ARBA" id="ARBA00023136"/>
    </source>
</evidence>
<keyword evidence="3 6" id="KW-1133">Transmembrane helix</keyword>
<feature type="transmembrane region" description="Helical" evidence="6">
    <location>
        <begin position="6"/>
        <end position="22"/>
    </location>
</feature>
<dbReference type="Pfam" id="PF06803">
    <property type="entry name" value="DUF1232"/>
    <property type="match status" value="1"/>
</dbReference>
<sequence>MFKLLPILYLVVPFLKLVWRLLRDRRVPLFTKIIPVIAFIYLVMPNDIIRDFIPILGHFDDLIVVSLLLLLFVAAAPGRIVADQTLGKKLRDLKQQYGQSEPHEGKTVEAEIRYVDDDDENQDQK</sequence>
<protein>
    <recommendedName>
        <fullName evidence="7">DUF1232 domain-containing protein</fullName>
    </recommendedName>
</protein>
<feature type="compositionally biased region" description="Basic and acidic residues" evidence="5">
    <location>
        <begin position="101"/>
        <end position="115"/>
    </location>
</feature>
<evidence type="ECO:0000256" key="2">
    <source>
        <dbReference type="ARBA" id="ARBA00022692"/>
    </source>
</evidence>
<evidence type="ECO:0000256" key="1">
    <source>
        <dbReference type="ARBA" id="ARBA00004127"/>
    </source>
</evidence>
<evidence type="ECO:0000256" key="6">
    <source>
        <dbReference type="SAM" id="Phobius"/>
    </source>
</evidence>
<keyword evidence="4 6" id="KW-0472">Membrane</keyword>
<feature type="transmembrane region" description="Helical" evidence="6">
    <location>
        <begin position="62"/>
        <end position="82"/>
    </location>
</feature>
<dbReference type="EMBL" id="UINC01002706">
    <property type="protein sequence ID" value="SUZ99471.1"/>
    <property type="molecule type" value="Genomic_DNA"/>
</dbReference>
<organism evidence="8">
    <name type="scientific">marine metagenome</name>
    <dbReference type="NCBI Taxonomy" id="408172"/>
    <lineage>
        <taxon>unclassified sequences</taxon>
        <taxon>metagenomes</taxon>
        <taxon>ecological metagenomes</taxon>
    </lineage>
</organism>
<dbReference type="GO" id="GO:0012505">
    <property type="term" value="C:endomembrane system"/>
    <property type="evidence" value="ECO:0007669"/>
    <property type="project" value="UniProtKB-SubCell"/>
</dbReference>
<evidence type="ECO:0000256" key="5">
    <source>
        <dbReference type="SAM" id="MobiDB-lite"/>
    </source>
</evidence>
<feature type="domain" description="DUF1232" evidence="7">
    <location>
        <begin position="32"/>
        <end position="67"/>
    </location>
</feature>
<dbReference type="InterPro" id="IPR010652">
    <property type="entry name" value="DUF1232"/>
</dbReference>